<feature type="domain" description="BRCA2 OB1" evidence="1">
    <location>
        <begin position="4"/>
        <end position="80"/>
    </location>
</feature>
<name>K0RVP0_THAOC</name>
<dbReference type="Proteomes" id="UP000266841">
    <property type="component" value="Unassembled WGS sequence"/>
</dbReference>
<dbReference type="Pfam" id="PF09103">
    <property type="entry name" value="BRCA-2_OB1"/>
    <property type="match status" value="1"/>
</dbReference>
<dbReference type="OrthoDB" id="207430at2759"/>
<dbReference type="InterPro" id="IPR015187">
    <property type="entry name" value="BRCA2_OB_1"/>
</dbReference>
<dbReference type="eggNOG" id="KOG4751">
    <property type="taxonomic scope" value="Eukaryota"/>
</dbReference>
<gene>
    <name evidence="2" type="ORF">THAOC_30244</name>
</gene>
<organism evidence="2 3">
    <name type="scientific">Thalassiosira oceanica</name>
    <name type="common">Marine diatom</name>
    <dbReference type="NCBI Taxonomy" id="159749"/>
    <lineage>
        <taxon>Eukaryota</taxon>
        <taxon>Sar</taxon>
        <taxon>Stramenopiles</taxon>
        <taxon>Ochrophyta</taxon>
        <taxon>Bacillariophyta</taxon>
        <taxon>Coscinodiscophyceae</taxon>
        <taxon>Thalassiosirophycidae</taxon>
        <taxon>Thalassiosirales</taxon>
        <taxon>Thalassiosiraceae</taxon>
        <taxon>Thalassiosira</taxon>
    </lineage>
</organism>
<evidence type="ECO:0000313" key="2">
    <source>
        <dbReference type="EMBL" id="EJK50712.1"/>
    </source>
</evidence>
<evidence type="ECO:0000259" key="1">
    <source>
        <dbReference type="Pfam" id="PF09103"/>
    </source>
</evidence>
<dbReference type="GO" id="GO:0006355">
    <property type="term" value="P:regulation of DNA-templated transcription"/>
    <property type="evidence" value="ECO:0007669"/>
    <property type="project" value="TreeGrafter"/>
</dbReference>
<dbReference type="PANTHER" id="PTHR11289:SF0">
    <property type="entry name" value="BREAST CANCER TYPE 2 SUSCEPTIBILITY PROTEIN"/>
    <property type="match status" value="1"/>
</dbReference>
<dbReference type="AlphaFoldDB" id="K0RVP0"/>
<proteinExistence type="predicted"/>
<sequence length="148" mass="16321">MDRYSIPALVDSVLAIYVEKGTIQVGSKIAVCNAQLAGSDDGVDPLDDSYDSSKRNCPLLLRITANSTRPAKWHARLGYVPPKSLENHAGTILVKSLDDIHPNGGSIPAIDLVVCKAYHRMYREELINENKQVYSTNHLTEAEESSRK</sequence>
<evidence type="ECO:0000313" key="3">
    <source>
        <dbReference type="Proteomes" id="UP000266841"/>
    </source>
</evidence>
<dbReference type="SUPFAM" id="SSF50249">
    <property type="entry name" value="Nucleic acid-binding proteins"/>
    <property type="match status" value="1"/>
</dbReference>
<dbReference type="Gene3D" id="2.40.50.140">
    <property type="entry name" value="Nucleic acid-binding proteins"/>
    <property type="match status" value="2"/>
</dbReference>
<dbReference type="EMBL" id="AGNL01043132">
    <property type="protein sequence ID" value="EJK50712.1"/>
    <property type="molecule type" value="Genomic_DNA"/>
</dbReference>
<dbReference type="InterPro" id="IPR015525">
    <property type="entry name" value="BRCA2"/>
</dbReference>
<reference evidence="2 3" key="1">
    <citation type="journal article" date="2012" name="Genome Biol.">
        <title>Genome and low-iron response of an oceanic diatom adapted to chronic iron limitation.</title>
        <authorList>
            <person name="Lommer M."/>
            <person name="Specht M."/>
            <person name="Roy A.S."/>
            <person name="Kraemer L."/>
            <person name="Andreson R."/>
            <person name="Gutowska M.A."/>
            <person name="Wolf J."/>
            <person name="Bergner S.V."/>
            <person name="Schilhabel M.B."/>
            <person name="Klostermeier U.C."/>
            <person name="Beiko R.G."/>
            <person name="Rosenstiel P."/>
            <person name="Hippler M."/>
            <person name="Laroche J."/>
        </authorList>
    </citation>
    <scope>NUCLEOTIDE SEQUENCE [LARGE SCALE GENOMIC DNA]</scope>
    <source>
        <strain evidence="2 3">CCMP1005</strain>
    </source>
</reference>
<dbReference type="InterPro" id="IPR012340">
    <property type="entry name" value="NA-bd_OB-fold"/>
</dbReference>
<accession>K0RVP0</accession>
<dbReference type="GO" id="GO:0000724">
    <property type="term" value="P:double-strand break repair via homologous recombination"/>
    <property type="evidence" value="ECO:0007669"/>
    <property type="project" value="InterPro"/>
</dbReference>
<protein>
    <recommendedName>
        <fullName evidence="1">BRCA2 OB1 domain-containing protein</fullName>
    </recommendedName>
</protein>
<dbReference type="PANTHER" id="PTHR11289">
    <property type="entry name" value="BREAST CANCER TYPE 2 SUSCEPTIBILITY PROTEIN BRCA2"/>
    <property type="match status" value="1"/>
</dbReference>
<feature type="non-terminal residue" evidence="2">
    <location>
        <position position="148"/>
    </location>
</feature>
<keyword evidence="3" id="KW-1185">Reference proteome</keyword>
<comment type="caution">
    <text evidence="2">The sequence shown here is derived from an EMBL/GenBank/DDBJ whole genome shotgun (WGS) entry which is preliminary data.</text>
</comment>